<evidence type="ECO:0000256" key="2">
    <source>
        <dbReference type="SAM" id="SignalP"/>
    </source>
</evidence>
<evidence type="ECO:0000313" key="3">
    <source>
        <dbReference type="EMBL" id="JAR88761.1"/>
    </source>
</evidence>
<evidence type="ECO:0000256" key="1">
    <source>
        <dbReference type="SAM" id="MobiDB-lite"/>
    </source>
</evidence>
<dbReference type="AlphaFoldDB" id="A0A147BDC7"/>
<proteinExistence type="predicted"/>
<sequence length="460" mass="46913">MKDRRQESCIFLLTLCLATNVVSAIRNDQLERLDDSAVADDLHSSAGVLGRIVGGKPPSVIIRQGESGALTTPTSTAVKRSTMPLMPPQNMQVQGNLPLPGASKNRPMTSMSRPPTRRPPGTAKPDSSNWHPVVSSSGSASHVGNGMNVRPGQPNSRPVNAMGGLWTSSGGGSGSGNPTRHGSSAGVPQKTPDSSRGSPPDQKRPSAGRPSLNGPHRPTNVGTSQQSPDYRPNSPDVQPNYRPGGFVPDNSRPLNIPISEENGQSPGLSGMDQGRRGIGSVGPHYSGAGPPGSGQGTSGQEYPASEFSGVGHARPEFSGHEFPGLSRPELSGAGQSGPGFSGPGISAPGHPDTGLPGSEFSGPGGGIDRSQTGFPGILSQPPQNPVLDPNFQFGGGADLPFGAGLFNLGVMNIQKQVAAASAGSLGGNFGPNLGGFGQSSTFGQTSSFSYSDGKAAAKKR</sequence>
<dbReference type="GO" id="GO:0005581">
    <property type="term" value="C:collagen trimer"/>
    <property type="evidence" value="ECO:0007669"/>
    <property type="project" value="UniProtKB-KW"/>
</dbReference>
<feature type="chain" id="PRO_5007542019" evidence="2">
    <location>
        <begin position="25"/>
        <end position="460"/>
    </location>
</feature>
<keyword evidence="3" id="KW-0176">Collagen</keyword>
<reference evidence="3" key="1">
    <citation type="journal article" date="2018" name="PLoS Negl. Trop. Dis.">
        <title>Sialome diversity of ticks revealed by RNAseq of single tick salivary glands.</title>
        <authorList>
            <person name="Perner J."/>
            <person name="Kropackova S."/>
            <person name="Kopacek P."/>
            <person name="Ribeiro J.M."/>
        </authorList>
    </citation>
    <scope>NUCLEOTIDE SEQUENCE</scope>
    <source>
        <strain evidence="3">Siblings of single egg batch collected in Ceske Budejovice</strain>
        <tissue evidence="3">Salivary glands</tissue>
    </source>
</reference>
<organism evidence="3">
    <name type="scientific">Ixodes ricinus</name>
    <name type="common">Common tick</name>
    <name type="synonym">Acarus ricinus</name>
    <dbReference type="NCBI Taxonomy" id="34613"/>
    <lineage>
        <taxon>Eukaryota</taxon>
        <taxon>Metazoa</taxon>
        <taxon>Ecdysozoa</taxon>
        <taxon>Arthropoda</taxon>
        <taxon>Chelicerata</taxon>
        <taxon>Arachnida</taxon>
        <taxon>Acari</taxon>
        <taxon>Parasitiformes</taxon>
        <taxon>Ixodida</taxon>
        <taxon>Ixodoidea</taxon>
        <taxon>Ixodidae</taxon>
        <taxon>Ixodinae</taxon>
        <taxon>Ixodes</taxon>
    </lineage>
</organism>
<accession>A0A147BDC7</accession>
<feature type="region of interest" description="Disordered" evidence="1">
    <location>
        <begin position="92"/>
        <end position="387"/>
    </location>
</feature>
<protein>
    <submittedName>
        <fullName evidence="3">Putative collagen alpha-1iii chain-like protein</fullName>
    </submittedName>
</protein>
<dbReference type="EMBL" id="GEGO01006643">
    <property type="protein sequence ID" value="JAR88761.1"/>
    <property type="molecule type" value="Transcribed_RNA"/>
</dbReference>
<feature type="compositionally biased region" description="Low complexity" evidence="1">
    <location>
        <begin position="133"/>
        <end position="146"/>
    </location>
</feature>
<keyword evidence="2" id="KW-0732">Signal</keyword>
<name>A0A147BDC7_IXORI</name>
<feature type="signal peptide" evidence="2">
    <location>
        <begin position="1"/>
        <end position="24"/>
    </location>
</feature>
<feature type="region of interest" description="Disordered" evidence="1">
    <location>
        <begin position="441"/>
        <end position="460"/>
    </location>
</feature>